<reference evidence="2 3" key="1">
    <citation type="submission" date="2015-03" db="EMBL/GenBank/DDBJ databases">
        <title>Pseudomonas fluorescens 1855-344 Genome sequencing and assembly.</title>
        <authorList>
            <person name="Eng W.W.H."/>
            <person name="Gan H.M."/>
            <person name="Savka M.A."/>
        </authorList>
    </citation>
    <scope>NUCLEOTIDE SEQUENCE [LARGE SCALE GENOMIC DNA]</scope>
    <source>
        <strain evidence="2 3">1855-344</strain>
    </source>
</reference>
<accession>A0A0F4XKH3</accession>
<feature type="chain" id="PRO_5002481562" description="Lipoprotein" evidence="1">
    <location>
        <begin position="22"/>
        <end position="145"/>
    </location>
</feature>
<feature type="signal peptide" evidence="1">
    <location>
        <begin position="1"/>
        <end position="21"/>
    </location>
</feature>
<keyword evidence="1" id="KW-0732">Signal</keyword>
<protein>
    <recommendedName>
        <fullName evidence="4">Lipoprotein</fullName>
    </recommendedName>
</protein>
<dbReference type="AlphaFoldDB" id="A0A0F4XKH3"/>
<organism evidence="2 3">
    <name type="scientific">Pseudomonas kilonensis</name>
    <dbReference type="NCBI Taxonomy" id="132476"/>
    <lineage>
        <taxon>Bacteria</taxon>
        <taxon>Pseudomonadati</taxon>
        <taxon>Pseudomonadota</taxon>
        <taxon>Gammaproteobacteria</taxon>
        <taxon>Pseudomonadales</taxon>
        <taxon>Pseudomonadaceae</taxon>
        <taxon>Pseudomonas</taxon>
    </lineage>
</organism>
<dbReference type="EMBL" id="JZXC01000019">
    <property type="protein sequence ID" value="KKA06295.1"/>
    <property type="molecule type" value="Genomic_DNA"/>
</dbReference>
<dbReference type="PROSITE" id="PS51257">
    <property type="entry name" value="PROKAR_LIPOPROTEIN"/>
    <property type="match status" value="1"/>
</dbReference>
<evidence type="ECO:0000256" key="1">
    <source>
        <dbReference type="SAM" id="SignalP"/>
    </source>
</evidence>
<name>A0A0F4XKH3_9PSED</name>
<sequence length="145" mass="16017">MRSPWFLSALAASLVSLSACAGQETAAPAAPTQAVFVGHPVSLIDVQGRCTLVKPDQSHLALDMEWPCQFSLGPDKQLRVETFNQVPIFLVERSEHMPAPSRDCLTKIQAVRLVKETLEVSDVSQFASCGPGQWDQKMYTALFRW</sequence>
<dbReference type="PATRIC" id="fig|132476.4.peg.2042"/>
<gene>
    <name evidence="2" type="ORF">VP02_19305</name>
</gene>
<dbReference type="OrthoDB" id="6930070at2"/>
<dbReference type="Proteomes" id="UP000033662">
    <property type="component" value="Unassembled WGS sequence"/>
</dbReference>
<evidence type="ECO:0000313" key="3">
    <source>
        <dbReference type="Proteomes" id="UP000033662"/>
    </source>
</evidence>
<evidence type="ECO:0008006" key="4">
    <source>
        <dbReference type="Google" id="ProtNLM"/>
    </source>
</evidence>
<comment type="caution">
    <text evidence="2">The sequence shown here is derived from an EMBL/GenBank/DDBJ whole genome shotgun (WGS) entry which is preliminary data.</text>
</comment>
<proteinExistence type="predicted"/>
<evidence type="ECO:0000313" key="2">
    <source>
        <dbReference type="EMBL" id="KKA06295.1"/>
    </source>
</evidence>